<dbReference type="GO" id="GO:0006508">
    <property type="term" value="P:proteolysis"/>
    <property type="evidence" value="ECO:0007669"/>
    <property type="project" value="UniProtKB-KW"/>
</dbReference>
<evidence type="ECO:0000256" key="2">
    <source>
        <dbReference type="ARBA" id="ARBA00022670"/>
    </source>
</evidence>
<dbReference type="PROSITE" id="PS50207">
    <property type="entry name" value="CASPASE_P10"/>
    <property type="match status" value="1"/>
</dbReference>
<dbReference type="PANTHER" id="PTHR47901:SF8">
    <property type="entry name" value="CASPASE-3"/>
    <property type="match status" value="1"/>
</dbReference>
<keyword evidence="9" id="KW-1185">Reference proteome</keyword>
<dbReference type="InterPro" id="IPR001309">
    <property type="entry name" value="Pept_C14_p20"/>
</dbReference>
<organism evidence="8 9">
    <name type="scientific">Halocaridina rubra</name>
    <name type="common">Hawaiian red shrimp</name>
    <dbReference type="NCBI Taxonomy" id="373956"/>
    <lineage>
        <taxon>Eukaryota</taxon>
        <taxon>Metazoa</taxon>
        <taxon>Ecdysozoa</taxon>
        <taxon>Arthropoda</taxon>
        <taxon>Crustacea</taxon>
        <taxon>Multicrustacea</taxon>
        <taxon>Malacostraca</taxon>
        <taxon>Eumalacostraca</taxon>
        <taxon>Eucarida</taxon>
        <taxon>Decapoda</taxon>
        <taxon>Pleocyemata</taxon>
        <taxon>Caridea</taxon>
        <taxon>Atyoidea</taxon>
        <taxon>Atyidae</taxon>
        <taxon>Halocaridina</taxon>
    </lineage>
</organism>
<keyword evidence="3" id="KW-0053">Apoptosis</keyword>
<proteinExistence type="inferred from homology"/>
<feature type="domain" description="Caspase family p20" evidence="7">
    <location>
        <begin position="60"/>
        <end position="186"/>
    </location>
</feature>
<dbReference type="InterPro" id="IPR029030">
    <property type="entry name" value="Caspase-like_dom_sf"/>
</dbReference>
<dbReference type="GO" id="GO:0004197">
    <property type="term" value="F:cysteine-type endopeptidase activity"/>
    <property type="evidence" value="ECO:0007669"/>
    <property type="project" value="InterPro"/>
</dbReference>
<name>A0AAN8ZXC2_HALRR</name>
<dbReference type="InterPro" id="IPR002138">
    <property type="entry name" value="Pept_C14_p10"/>
</dbReference>
<evidence type="ECO:0000256" key="1">
    <source>
        <dbReference type="ARBA" id="ARBA00010134"/>
    </source>
</evidence>
<reference evidence="8 9" key="1">
    <citation type="submission" date="2023-11" db="EMBL/GenBank/DDBJ databases">
        <title>Halocaridina rubra genome assembly.</title>
        <authorList>
            <person name="Smith C."/>
        </authorList>
    </citation>
    <scope>NUCLEOTIDE SEQUENCE [LARGE SCALE GENOMIC DNA]</scope>
    <source>
        <strain evidence="8">EP-1</strain>
        <tissue evidence="8">Whole</tissue>
    </source>
</reference>
<dbReference type="GO" id="GO:0006915">
    <property type="term" value="P:apoptotic process"/>
    <property type="evidence" value="ECO:0007669"/>
    <property type="project" value="UniProtKB-KW"/>
</dbReference>
<dbReference type="SUPFAM" id="SSF52129">
    <property type="entry name" value="Caspase-like"/>
    <property type="match status" value="1"/>
</dbReference>
<dbReference type="Pfam" id="PF00656">
    <property type="entry name" value="Peptidase_C14"/>
    <property type="match status" value="1"/>
</dbReference>
<dbReference type="PROSITE" id="PS50208">
    <property type="entry name" value="CASPASE_P20"/>
    <property type="match status" value="1"/>
</dbReference>
<keyword evidence="4" id="KW-0378">Hydrolase</keyword>
<dbReference type="Gene3D" id="3.30.70.1470">
    <property type="entry name" value="Caspase-like"/>
    <property type="match status" value="1"/>
</dbReference>
<evidence type="ECO:0000256" key="3">
    <source>
        <dbReference type="ARBA" id="ARBA00022703"/>
    </source>
</evidence>
<gene>
    <name evidence="8" type="ORF">SK128_025171</name>
</gene>
<evidence type="ECO:0000313" key="8">
    <source>
        <dbReference type="EMBL" id="KAK7013367.1"/>
    </source>
</evidence>
<accession>A0AAN8ZXC2</accession>
<dbReference type="SMART" id="SM00115">
    <property type="entry name" value="CASc"/>
    <property type="match status" value="1"/>
</dbReference>
<dbReference type="AlphaFoldDB" id="A0AAN8ZXC2"/>
<feature type="domain" description="Caspase family p10" evidence="6">
    <location>
        <begin position="207"/>
        <end position="254"/>
    </location>
</feature>
<dbReference type="EMBL" id="JAXCGZ010023325">
    <property type="protein sequence ID" value="KAK7013367.1"/>
    <property type="molecule type" value="Genomic_DNA"/>
</dbReference>
<dbReference type="InterPro" id="IPR002398">
    <property type="entry name" value="Pept_C14"/>
</dbReference>
<dbReference type="PRINTS" id="PR00376">
    <property type="entry name" value="IL1BCENZYME"/>
</dbReference>
<evidence type="ECO:0000313" key="9">
    <source>
        <dbReference type="Proteomes" id="UP001381693"/>
    </source>
</evidence>
<comment type="similarity">
    <text evidence="1 5">Belongs to the peptidase C14A family.</text>
</comment>
<keyword evidence="2" id="KW-0645">Protease</keyword>
<evidence type="ECO:0000259" key="7">
    <source>
        <dbReference type="PROSITE" id="PS50208"/>
    </source>
</evidence>
<dbReference type="Gene3D" id="3.40.50.1460">
    <property type="match status" value="1"/>
</dbReference>
<evidence type="ECO:0000256" key="5">
    <source>
        <dbReference type="RuleBase" id="RU003971"/>
    </source>
</evidence>
<dbReference type="Proteomes" id="UP001381693">
    <property type="component" value="Unassembled WGS sequence"/>
</dbReference>
<protein>
    <submittedName>
        <fullName evidence="8">Uncharacterized protein</fullName>
    </submittedName>
</protein>
<dbReference type="InterPro" id="IPR011600">
    <property type="entry name" value="Pept_C14_caspase"/>
</dbReference>
<evidence type="ECO:0000256" key="4">
    <source>
        <dbReference type="ARBA" id="ARBA00022801"/>
    </source>
</evidence>
<comment type="caution">
    <text evidence="8">The sequence shown here is derived from an EMBL/GenBank/DDBJ whole genome shotgun (WGS) entry which is preliminary data.</text>
</comment>
<dbReference type="InterPro" id="IPR015917">
    <property type="entry name" value="Pept_C14A"/>
</dbReference>
<evidence type="ECO:0000259" key="6">
    <source>
        <dbReference type="PROSITE" id="PS50207"/>
    </source>
</evidence>
<sequence>MVHGTVSRELNVKTARQLANALGRDSIVQMFPELGPLRIKVKSTANEFSDTDIYSMTATTRGYACILSYESFENRPDLVLEASQTDALNYANVFTQMGFTCDVHTSLTNEETVNALERVRDMKALNDVGCAVFVISSHGSTGDSFLTSDMKQIYTERILNLFKDTECPQLRNKPKLFIFDFCRGYYVENGSHFHVTSPIRIQEPLQDMICLYSSSNGFSSYSFTKDGSAFGKALCQTLAQHSHDMELHELYRELIMEYRKVSLAVPQLRNIGFSKKYYFNPVPSTSMY</sequence>
<dbReference type="PANTHER" id="PTHR47901">
    <property type="entry name" value="CASPASE RECRUITMENT DOMAIN-CONTAINING PROTEIN 18"/>
    <property type="match status" value="1"/>
</dbReference>